<accession>A0AAW0BCE8</accession>
<gene>
    <name evidence="2" type="ORF">R3P38DRAFT_3194811</name>
</gene>
<sequence>MHYRAYLVNLLRKFLWLIPICISLNVLILAPACTLLPVVSDTDLCRIVRTPYGWGSGINVTTTESVKKLSPAMITDVHKLLAALEDLAGVLDQRSFERGDQARLGAQLGFMVGLRAQPARMKFTSIRLKCPQPQSAHLKALETNSQILHTFASTSQTPNRAAFREVLHGLSSGCKRMRELMVDPADTKPEISPTTYLSVAVYLSSTR</sequence>
<dbReference type="AlphaFoldDB" id="A0AAW0BCE8"/>
<feature type="transmembrane region" description="Helical" evidence="1">
    <location>
        <begin position="14"/>
        <end position="39"/>
    </location>
</feature>
<keyword evidence="3" id="KW-1185">Reference proteome</keyword>
<keyword evidence="1" id="KW-0472">Membrane</keyword>
<dbReference type="Proteomes" id="UP001362999">
    <property type="component" value="Unassembled WGS sequence"/>
</dbReference>
<dbReference type="EMBL" id="JAWWNJ010000035">
    <property type="protein sequence ID" value="KAK7024081.1"/>
    <property type="molecule type" value="Genomic_DNA"/>
</dbReference>
<comment type="caution">
    <text evidence="2">The sequence shown here is derived from an EMBL/GenBank/DDBJ whole genome shotgun (WGS) entry which is preliminary data.</text>
</comment>
<organism evidence="2 3">
    <name type="scientific">Favolaschia claudopus</name>
    <dbReference type="NCBI Taxonomy" id="2862362"/>
    <lineage>
        <taxon>Eukaryota</taxon>
        <taxon>Fungi</taxon>
        <taxon>Dikarya</taxon>
        <taxon>Basidiomycota</taxon>
        <taxon>Agaricomycotina</taxon>
        <taxon>Agaricomycetes</taxon>
        <taxon>Agaricomycetidae</taxon>
        <taxon>Agaricales</taxon>
        <taxon>Marasmiineae</taxon>
        <taxon>Mycenaceae</taxon>
        <taxon>Favolaschia</taxon>
    </lineage>
</organism>
<evidence type="ECO:0000313" key="2">
    <source>
        <dbReference type="EMBL" id="KAK7024081.1"/>
    </source>
</evidence>
<proteinExistence type="predicted"/>
<evidence type="ECO:0000313" key="3">
    <source>
        <dbReference type="Proteomes" id="UP001362999"/>
    </source>
</evidence>
<keyword evidence="1" id="KW-1133">Transmembrane helix</keyword>
<name>A0AAW0BCE8_9AGAR</name>
<evidence type="ECO:0000256" key="1">
    <source>
        <dbReference type="SAM" id="Phobius"/>
    </source>
</evidence>
<reference evidence="2 3" key="1">
    <citation type="journal article" date="2024" name="J Genomics">
        <title>Draft genome sequencing and assembly of Favolaschia claudopus CIRM-BRFM 2984 isolated from oak limbs.</title>
        <authorList>
            <person name="Navarro D."/>
            <person name="Drula E."/>
            <person name="Chaduli D."/>
            <person name="Cazenave R."/>
            <person name="Ahrendt S."/>
            <person name="Wang J."/>
            <person name="Lipzen A."/>
            <person name="Daum C."/>
            <person name="Barry K."/>
            <person name="Grigoriev I.V."/>
            <person name="Favel A."/>
            <person name="Rosso M.N."/>
            <person name="Martin F."/>
        </authorList>
    </citation>
    <scope>NUCLEOTIDE SEQUENCE [LARGE SCALE GENOMIC DNA]</scope>
    <source>
        <strain evidence="2 3">CIRM-BRFM 2984</strain>
    </source>
</reference>
<keyword evidence="1" id="KW-0812">Transmembrane</keyword>
<protein>
    <submittedName>
        <fullName evidence="2">Uncharacterized protein</fullName>
    </submittedName>
</protein>